<proteinExistence type="predicted"/>
<dbReference type="Proteomes" id="UP000095287">
    <property type="component" value="Unplaced"/>
</dbReference>
<organism evidence="3 4">
    <name type="scientific">Steinernema glaseri</name>
    <dbReference type="NCBI Taxonomy" id="37863"/>
    <lineage>
        <taxon>Eukaryota</taxon>
        <taxon>Metazoa</taxon>
        <taxon>Ecdysozoa</taxon>
        <taxon>Nematoda</taxon>
        <taxon>Chromadorea</taxon>
        <taxon>Rhabditida</taxon>
        <taxon>Tylenchina</taxon>
        <taxon>Panagrolaimomorpha</taxon>
        <taxon>Strongyloidoidea</taxon>
        <taxon>Steinernematidae</taxon>
        <taxon>Steinernema</taxon>
    </lineage>
</organism>
<sequence>MYLTFFIIITVCTPLTCGQSLLFPHGYFNENKLSAKDAIYLNLLAQSALEYGGTTVEELNKLAEEKHKLPRIESPSLTVNRGLQKEIPVKTVDSPITPELTTTSGLSQESLPAVDVDEFGKVHELHSKQKPSSARYAPEKRNLKSFSEEEVDNPFAAIATRPPKYGRYGNPNHSTKNRGKAPLTAKKTFLTRDKLLGVHMNTVNSPRDRLSSRPPLPSTGLTTSTVTAPTPYSSLNADLDLPQIVFLPIPPHL</sequence>
<feature type="signal peptide" evidence="2">
    <location>
        <begin position="1"/>
        <end position="18"/>
    </location>
</feature>
<feature type="region of interest" description="Disordered" evidence="1">
    <location>
        <begin position="154"/>
        <end position="181"/>
    </location>
</feature>
<accession>A0A1I8AAS9</accession>
<dbReference type="WBParaSite" id="L893_g3840.t1">
    <property type="protein sequence ID" value="L893_g3840.t1"/>
    <property type="gene ID" value="L893_g3840"/>
</dbReference>
<feature type="chain" id="PRO_5009314469" evidence="2">
    <location>
        <begin position="19"/>
        <end position="253"/>
    </location>
</feature>
<feature type="region of interest" description="Disordered" evidence="1">
    <location>
        <begin position="203"/>
        <end position="229"/>
    </location>
</feature>
<protein>
    <submittedName>
        <fullName evidence="4">Uncharacterized protein</fullName>
    </submittedName>
</protein>
<keyword evidence="2" id="KW-0732">Signal</keyword>
<evidence type="ECO:0000256" key="1">
    <source>
        <dbReference type="SAM" id="MobiDB-lite"/>
    </source>
</evidence>
<keyword evidence="3" id="KW-1185">Reference proteome</keyword>
<evidence type="ECO:0000256" key="2">
    <source>
        <dbReference type="SAM" id="SignalP"/>
    </source>
</evidence>
<dbReference type="AlphaFoldDB" id="A0A1I8AAS9"/>
<evidence type="ECO:0000313" key="4">
    <source>
        <dbReference type="WBParaSite" id="L893_g3840.t1"/>
    </source>
</evidence>
<name>A0A1I8AAS9_9BILA</name>
<evidence type="ECO:0000313" key="3">
    <source>
        <dbReference type="Proteomes" id="UP000095287"/>
    </source>
</evidence>
<feature type="compositionally biased region" description="Low complexity" evidence="1">
    <location>
        <begin position="218"/>
        <end position="229"/>
    </location>
</feature>
<reference evidence="4" key="1">
    <citation type="submission" date="2016-11" db="UniProtKB">
        <authorList>
            <consortium name="WormBaseParasite"/>
        </authorList>
    </citation>
    <scope>IDENTIFICATION</scope>
</reference>